<dbReference type="AlphaFoldDB" id="A0A409VSM7"/>
<gene>
    <name evidence="2" type="ORF">CVT24_000077</name>
</gene>
<name>A0A409VSM7_9AGAR</name>
<dbReference type="Proteomes" id="UP000284842">
    <property type="component" value="Unassembled WGS sequence"/>
</dbReference>
<proteinExistence type="predicted"/>
<evidence type="ECO:0000313" key="3">
    <source>
        <dbReference type="Proteomes" id="UP000284842"/>
    </source>
</evidence>
<dbReference type="OrthoDB" id="2948247at2759"/>
<sequence>MHLSPTSTFASLIGISIAGMLMPHIPVALAGTATFYEHREDACKGKPALVFEDLPCNTCVNPPGDWYGIYVSGNSNGNKVMVYNQGFCTPWAQVGQWYGNVCVQAGRTPLGAAYIACPGNKMANDNTTIVDGEETAEVVPIPVD</sequence>
<comment type="caution">
    <text evidence="2">The sequence shown here is derived from an EMBL/GenBank/DDBJ whole genome shotgun (WGS) entry which is preliminary data.</text>
</comment>
<keyword evidence="1" id="KW-0732">Signal</keyword>
<keyword evidence="3" id="KW-1185">Reference proteome</keyword>
<evidence type="ECO:0000313" key="2">
    <source>
        <dbReference type="EMBL" id="PPQ69271.1"/>
    </source>
</evidence>
<feature type="signal peptide" evidence="1">
    <location>
        <begin position="1"/>
        <end position="30"/>
    </location>
</feature>
<dbReference type="EMBL" id="NHTK01005989">
    <property type="protein sequence ID" value="PPQ69271.1"/>
    <property type="molecule type" value="Genomic_DNA"/>
</dbReference>
<protein>
    <submittedName>
        <fullName evidence="2">Uncharacterized protein</fullName>
    </submittedName>
</protein>
<evidence type="ECO:0000256" key="1">
    <source>
        <dbReference type="SAM" id="SignalP"/>
    </source>
</evidence>
<feature type="chain" id="PRO_5019463405" evidence="1">
    <location>
        <begin position="31"/>
        <end position="144"/>
    </location>
</feature>
<reference evidence="2 3" key="1">
    <citation type="journal article" date="2018" name="Evol. Lett.">
        <title>Horizontal gene cluster transfer increased hallucinogenic mushroom diversity.</title>
        <authorList>
            <person name="Reynolds H.T."/>
            <person name="Vijayakumar V."/>
            <person name="Gluck-Thaler E."/>
            <person name="Korotkin H.B."/>
            <person name="Matheny P.B."/>
            <person name="Slot J.C."/>
        </authorList>
    </citation>
    <scope>NUCLEOTIDE SEQUENCE [LARGE SCALE GENOMIC DNA]</scope>
    <source>
        <strain evidence="2 3">2629</strain>
    </source>
</reference>
<dbReference type="InParanoid" id="A0A409VSM7"/>
<accession>A0A409VSM7</accession>
<organism evidence="2 3">
    <name type="scientific">Panaeolus cyanescens</name>
    <dbReference type="NCBI Taxonomy" id="181874"/>
    <lineage>
        <taxon>Eukaryota</taxon>
        <taxon>Fungi</taxon>
        <taxon>Dikarya</taxon>
        <taxon>Basidiomycota</taxon>
        <taxon>Agaricomycotina</taxon>
        <taxon>Agaricomycetes</taxon>
        <taxon>Agaricomycetidae</taxon>
        <taxon>Agaricales</taxon>
        <taxon>Agaricineae</taxon>
        <taxon>Galeropsidaceae</taxon>
        <taxon>Panaeolus</taxon>
    </lineage>
</organism>